<evidence type="ECO:0000313" key="1">
    <source>
        <dbReference type="EMBL" id="JAG33497.1"/>
    </source>
</evidence>
<organism evidence="1">
    <name type="scientific">Lygus hesperus</name>
    <name type="common">Western plant bug</name>
    <dbReference type="NCBI Taxonomy" id="30085"/>
    <lineage>
        <taxon>Eukaryota</taxon>
        <taxon>Metazoa</taxon>
        <taxon>Ecdysozoa</taxon>
        <taxon>Arthropoda</taxon>
        <taxon>Hexapoda</taxon>
        <taxon>Insecta</taxon>
        <taxon>Pterygota</taxon>
        <taxon>Neoptera</taxon>
        <taxon>Paraneoptera</taxon>
        <taxon>Hemiptera</taxon>
        <taxon>Heteroptera</taxon>
        <taxon>Panheteroptera</taxon>
        <taxon>Cimicomorpha</taxon>
        <taxon>Miridae</taxon>
        <taxon>Mirini</taxon>
        <taxon>Lygus</taxon>
    </lineage>
</organism>
<feature type="non-terminal residue" evidence="1">
    <location>
        <position position="1"/>
    </location>
</feature>
<accession>A0A0A9YK96</accession>
<dbReference type="AlphaFoldDB" id="A0A0A9YK96"/>
<dbReference type="PANTHER" id="PTHR37984">
    <property type="entry name" value="PROTEIN CBG26694"/>
    <property type="match status" value="1"/>
</dbReference>
<sequence length="112" mass="13046">NFLVSYRVTPHSTTKRSPSELLLRHRMRTPFDLLKPSVGRNVEDALMTQKTNRNQGTRFREFEEGQEVWVLNKTSAGYSQGRITRRTGALSYQVLVDGREERKHADQLRRAD</sequence>
<reference evidence="1" key="2">
    <citation type="submission" date="2014-07" db="EMBL/GenBank/DDBJ databases">
        <authorList>
            <person name="Hull J."/>
        </authorList>
    </citation>
    <scope>NUCLEOTIDE SEQUENCE</scope>
</reference>
<dbReference type="InterPro" id="IPR050951">
    <property type="entry name" value="Retrovirus_Pol_polyprotein"/>
</dbReference>
<dbReference type="PANTHER" id="PTHR37984:SF5">
    <property type="entry name" value="PROTEIN NYNRIN-LIKE"/>
    <property type="match status" value="1"/>
</dbReference>
<proteinExistence type="predicted"/>
<protein>
    <submittedName>
        <fullName evidence="1">Uncharacterized protein K02A2.6</fullName>
    </submittedName>
</protein>
<dbReference type="EMBL" id="GBHO01010107">
    <property type="protein sequence ID" value="JAG33497.1"/>
    <property type="molecule type" value="Transcribed_RNA"/>
</dbReference>
<reference evidence="1" key="1">
    <citation type="journal article" date="2014" name="PLoS ONE">
        <title>Transcriptome-Based Identification of ABC Transporters in the Western Tarnished Plant Bug Lygus hesperus.</title>
        <authorList>
            <person name="Hull J.J."/>
            <person name="Chaney K."/>
            <person name="Geib S.M."/>
            <person name="Fabrick J.A."/>
            <person name="Brent C.S."/>
            <person name="Walsh D."/>
            <person name="Lavine L.C."/>
        </authorList>
    </citation>
    <scope>NUCLEOTIDE SEQUENCE</scope>
</reference>
<name>A0A0A9YK96_LYGHE</name>
<gene>
    <name evidence="1" type="primary">K02A2.6_84</name>
    <name evidence="1" type="ORF">CM83_103053</name>
</gene>